<keyword evidence="3" id="KW-1185">Reference proteome</keyword>
<name>A0A226EB99_FOLCA</name>
<dbReference type="EMBL" id="LNIX01000005">
    <property type="protein sequence ID" value="OXA54434.1"/>
    <property type="molecule type" value="Genomic_DNA"/>
</dbReference>
<evidence type="ECO:0000256" key="1">
    <source>
        <dbReference type="SAM" id="SignalP"/>
    </source>
</evidence>
<feature type="signal peptide" evidence="1">
    <location>
        <begin position="1"/>
        <end position="15"/>
    </location>
</feature>
<feature type="chain" id="PRO_5012104220" evidence="1">
    <location>
        <begin position="16"/>
        <end position="660"/>
    </location>
</feature>
<accession>A0A226EB99</accession>
<gene>
    <name evidence="2" type="ORF">Fcan01_10517</name>
</gene>
<protein>
    <submittedName>
        <fullName evidence="2">Uncharacterized protein</fullName>
    </submittedName>
</protein>
<evidence type="ECO:0000313" key="3">
    <source>
        <dbReference type="Proteomes" id="UP000198287"/>
    </source>
</evidence>
<dbReference type="AlphaFoldDB" id="A0A226EB99"/>
<organism evidence="2 3">
    <name type="scientific">Folsomia candida</name>
    <name type="common">Springtail</name>
    <dbReference type="NCBI Taxonomy" id="158441"/>
    <lineage>
        <taxon>Eukaryota</taxon>
        <taxon>Metazoa</taxon>
        <taxon>Ecdysozoa</taxon>
        <taxon>Arthropoda</taxon>
        <taxon>Hexapoda</taxon>
        <taxon>Collembola</taxon>
        <taxon>Entomobryomorpha</taxon>
        <taxon>Isotomoidea</taxon>
        <taxon>Isotomidae</taxon>
        <taxon>Proisotominae</taxon>
        <taxon>Folsomia</taxon>
    </lineage>
</organism>
<comment type="caution">
    <text evidence="2">The sequence shown here is derived from an EMBL/GenBank/DDBJ whole genome shotgun (WGS) entry which is preliminary data.</text>
</comment>
<reference evidence="2 3" key="1">
    <citation type="submission" date="2015-12" db="EMBL/GenBank/DDBJ databases">
        <title>The genome of Folsomia candida.</title>
        <authorList>
            <person name="Faddeeva A."/>
            <person name="Derks M.F."/>
            <person name="Anvar Y."/>
            <person name="Smit S."/>
            <person name="Van Straalen N."/>
            <person name="Roelofs D."/>
        </authorList>
    </citation>
    <scope>NUCLEOTIDE SEQUENCE [LARGE SCALE GENOMIC DNA]</scope>
    <source>
        <strain evidence="2 3">VU population</strain>
        <tissue evidence="2">Whole body</tissue>
    </source>
</reference>
<dbReference type="Proteomes" id="UP000198287">
    <property type="component" value="Unassembled WGS sequence"/>
</dbReference>
<evidence type="ECO:0000313" key="2">
    <source>
        <dbReference type="EMBL" id="OXA54434.1"/>
    </source>
</evidence>
<proteinExistence type="predicted"/>
<keyword evidence="1" id="KW-0732">Signal</keyword>
<sequence>MRALLVFLFITVVSSDINMATKFKLFNPAKADGKTGEILCNGRTGVVTETTRSFQDKNCWDFINFSKSKCIDVSQVIRRPFSVIELQGWDSVQLFESDDCSGEDRLLKKDAIDCDQQKRSPGGQKTNYWKCKVSPFRSIAGSSYSQNSSFENELEKCTPAEEMVTLLSVDYLKGTLPAQASYTERVISVYIQPNATTQKGAASNTSNENGGELSVPMQKILSVRQRTRLANKLRVNLSGSKHDWNSTDVSTILQEKTKTRKLVISPGVKTIIEQVVGVCGNFKVYTDQFIRQDLYEERVTLLAIDNTDRTDPIQASFTYRPRFAYVQNNTNLVPTRKANEKETGYRAGVPVHKNLSFKQAISLSSRFSSTLSKLSSSQNDWEAIDIFDIWQDRTRTGKLDIRVGIKTVIVQIVGVCGNLKVYTNHFIKQDFYADGTKFVGWDSVQIFESDDCSGEAGLLTKGSDHCVQQKLSPRGQTTNYWKCKVPYFRSIAGYLYSQNSYLDQEIRSCTPMEKKLTLLSIDNTKGADPVQASYTQRVISVYTGRNSTARKGAASDTSDQNGTRYGGELSVRMDTILSVNQTTRLFDRLRFSFLGLSKIDWNAVTIDTILQDKTEPKKVEIPPGIKAKIEQVVGVCGNFKVYTNQFVRQDLYANGTTKAL</sequence>